<reference evidence="2 3" key="1">
    <citation type="submission" date="2016-11" db="EMBL/GenBank/DDBJ databases">
        <authorList>
            <person name="Jaros S."/>
            <person name="Januszkiewicz K."/>
            <person name="Wedrychowicz H."/>
        </authorList>
    </citation>
    <scope>NUCLEOTIDE SEQUENCE [LARGE SCALE GENOMIC DNA]</scope>
    <source>
        <strain evidence="2 3">CGMCC 4.5723</strain>
    </source>
</reference>
<name>A0A1M6N7U4_9ACTN</name>
<keyword evidence="1" id="KW-0732">Signal</keyword>
<evidence type="ECO:0000256" key="1">
    <source>
        <dbReference type="SAM" id="SignalP"/>
    </source>
</evidence>
<dbReference type="Proteomes" id="UP000184452">
    <property type="component" value="Unassembled WGS sequence"/>
</dbReference>
<dbReference type="EMBL" id="FQZK01000011">
    <property type="protein sequence ID" value="SHJ91808.1"/>
    <property type="molecule type" value="Genomic_DNA"/>
</dbReference>
<evidence type="ECO:0000313" key="3">
    <source>
        <dbReference type="Proteomes" id="UP000184452"/>
    </source>
</evidence>
<keyword evidence="3" id="KW-1185">Reference proteome</keyword>
<feature type="signal peptide" evidence="1">
    <location>
        <begin position="1"/>
        <end position="27"/>
    </location>
</feature>
<dbReference type="AlphaFoldDB" id="A0A1M6N7U4"/>
<organism evidence="2 3">
    <name type="scientific">Nocardiopsis flavescens</name>
    <dbReference type="NCBI Taxonomy" id="758803"/>
    <lineage>
        <taxon>Bacteria</taxon>
        <taxon>Bacillati</taxon>
        <taxon>Actinomycetota</taxon>
        <taxon>Actinomycetes</taxon>
        <taxon>Streptosporangiales</taxon>
        <taxon>Nocardiopsidaceae</taxon>
        <taxon>Nocardiopsis</taxon>
    </lineage>
</organism>
<protein>
    <recommendedName>
        <fullName evidence="4">Transglycosylase SLT domain-containing protein</fullName>
    </recommendedName>
</protein>
<gene>
    <name evidence="2" type="ORF">SAMN05421803_111102</name>
</gene>
<accession>A0A1M6N7U4</accession>
<sequence length="319" mass="32294">MRKHVSVVMAAAAAALFALGTVSAAHAAPAAPSAPVDPALAAIPSGPLTFGAEALASAREAAAGAAAGASCAITADTATALALAPVWAEVVAGTMATPSPMTLSRYDTQPGLYDPAGREGLFFNPGVGLWQMDSAGLGSRNTAGEAIDSRWVSATVVPYIVGRYCTALNGGSAAPAARAAAWRDWNACADGDCDTAFWRAVNNGIGADPSVDRHGGARPRTCSYGGATYDCLFVDVADAQGATWWAAPGGGRSPVPHPFYVLRTEAGGASQEVRVWLAQDSGHGVHVSVTRPFGADARTSLTWSDGDGLCDTTTGRGDC</sequence>
<evidence type="ECO:0008006" key="4">
    <source>
        <dbReference type="Google" id="ProtNLM"/>
    </source>
</evidence>
<proteinExistence type="predicted"/>
<feature type="chain" id="PRO_5011957664" description="Transglycosylase SLT domain-containing protein" evidence="1">
    <location>
        <begin position="28"/>
        <end position="319"/>
    </location>
</feature>
<evidence type="ECO:0000313" key="2">
    <source>
        <dbReference type="EMBL" id="SHJ91808.1"/>
    </source>
</evidence>